<keyword evidence="1" id="KW-0472">Membrane</keyword>
<feature type="transmembrane region" description="Helical" evidence="1">
    <location>
        <begin position="366"/>
        <end position="389"/>
    </location>
</feature>
<dbReference type="EMBL" id="LAZR01001325">
    <property type="protein sequence ID" value="KKN46531.1"/>
    <property type="molecule type" value="Genomic_DNA"/>
</dbReference>
<evidence type="ECO:0008006" key="3">
    <source>
        <dbReference type="Google" id="ProtNLM"/>
    </source>
</evidence>
<comment type="caution">
    <text evidence="2">The sequence shown here is derived from an EMBL/GenBank/DDBJ whole genome shotgun (WGS) entry which is preliminary data.</text>
</comment>
<name>A0A0F9TC42_9ZZZZ</name>
<evidence type="ECO:0000313" key="2">
    <source>
        <dbReference type="EMBL" id="KKN46531.1"/>
    </source>
</evidence>
<gene>
    <name evidence="2" type="ORF">LCGC14_0672040</name>
</gene>
<feature type="transmembrane region" description="Helical" evidence="1">
    <location>
        <begin position="116"/>
        <end position="138"/>
    </location>
</feature>
<organism evidence="2">
    <name type="scientific">marine sediment metagenome</name>
    <dbReference type="NCBI Taxonomy" id="412755"/>
    <lineage>
        <taxon>unclassified sequences</taxon>
        <taxon>metagenomes</taxon>
        <taxon>ecological metagenomes</taxon>
    </lineage>
</organism>
<dbReference type="InterPro" id="IPR021552">
    <property type="entry name" value="ArsP_2"/>
</dbReference>
<feature type="transmembrane region" description="Helical" evidence="1">
    <location>
        <begin position="227"/>
        <end position="245"/>
    </location>
</feature>
<dbReference type="NCBIfam" id="NF037962">
    <property type="entry name" value="arsenic_eff"/>
    <property type="match status" value="1"/>
</dbReference>
<accession>A0A0F9TC42</accession>
<feature type="transmembrane region" description="Helical" evidence="1">
    <location>
        <begin position="144"/>
        <end position="162"/>
    </location>
</feature>
<feature type="transmembrane region" description="Helical" evidence="1">
    <location>
        <begin position="50"/>
        <end position="69"/>
    </location>
</feature>
<evidence type="ECO:0000256" key="1">
    <source>
        <dbReference type="SAM" id="Phobius"/>
    </source>
</evidence>
<feature type="transmembrane region" description="Helical" evidence="1">
    <location>
        <begin position="328"/>
        <end position="346"/>
    </location>
</feature>
<feature type="transmembrane region" description="Helical" evidence="1">
    <location>
        <begin position="277"/>
        <end position="297"/>
    </location>
</feature>
<dbReference type="AlphaFoldDB" id="A0A0F9TC42"/>
<dbReference type="Pfam" id="PF11449">
    <property type="entry name" value="ArsP_2"/>
    <property type="match status" value="1"/>
</dbReference>
<keyword evidence="1" id="KW-0812">Transmembrane</keyword>
<feature type="transmembrane region" description="Helical" evidence="1">
    <location>
        <begin position="196"/>
        <end position="215"/>
    </location>
</feature>
<feature type="transmembrane region" description="Helical" evidence="1">
    <location>
        <begin position="303"/>
        <end position="321"/>
    </location>
</feature>
<keyword evidence="1" id="KW-1133">Transmembrane helix</keyword>
<feature type="transmembrane region" description="Helical" evidence="1">
    <location>
        <begin position="89"/>
        <end position="109"/>
    </location>
</feature>
<protein>
    <recommendedName>
        <fullName evidence="3">Manganese transporter</fullName>
    </recommendedName>
</protein>
<reference evidence="2" key="1">
    <citation type="journal article" date="2015" name="Nature">
        <title>Complex archaea that bridge the gap between prokaryotes and eukaryotes.</title>
        <authorList>
            <person name="Spang A."/>
            <person name="Saw J.H."/>
            <person name="Jorgensen S.L."/>
            <person name="Zaremba-Niedzwiedzka K."/>
            <person name="Martijn J."/>
            <person name="Lind A.E."/>
            <person name="van Eijk R."/>
            <person name="Schleper C."/>
            <person name="Guy L."/>
            <person name="Ettema T.J."/>
        </authorList>
    </citation>
    <scope>NUCLEOTIDE SEQUENCE</scope>
</reference>
<proteinExistence type="predicted"/>
<sequence>MISLPHIGFITPASKRFLSQNKRLLLPLFILTCLAIPQLREITMTALSDAFFQVSVFVAATLLIYYYAIEHLPQLELSYLSAKSPILEISFAAVLGALPGCGGAIIVVTQFTKGQASFGAIVAVLTATMGDAAFLLLATRPTEGLLIMGIGLVVGTFSGLLVNTIHKKDFLRPTVQEQKHQIKILSTNIIKISKPVWMVAIIPSLIIAFLIAFNVDFSQFGSNTSTVIALFGALMALFIVSIWALSSRGESYQEVTSEDDACNPPSKIIKVLQDTHFVTAWVVASFMLFEILVNIAGLDLKTWFVHYAYLAPLIAVLIGFLPGCGPQIIVTTLYIQGIIPFSALAGNAISNDGDALFPAIAMAPKAAIIATLYTSIPALIVGYGLYFFAEI</sequence>